<name>W2LEN0_PHYNI</name>
<evidence type="ECO:0000313" key="4">
    <source>
        <dbReference type="EMBL" id="ETM48380.1"/>
    </source>
</evidence>
<proteinExistence type="predicted"/>
<feature type="non-terminal residue" evidence="3">
    <location>
        <position position="1"/>
    </location>
</feature>
<dbReference type="Proteomes" id="UP000053864">
    <property type="component" value="Unassembled WGS sequence"/>
</dbReference>
<evidence type="ECO:0000313" key="2">
    <source>
        <dbReference type="EMBL" id="ETL42003.1"/>
    </source>
</evidence>
<feature type="region of interest" description="Disordered" evidence="1">
    <location>
        <begin position="1"/>
        <end position="25"/>
    </location>
</feature>
<dbReference type="VEuPathDB" id="FungiDB:PPTG_22699"/>
<dbReference type="AlphaFoldDB" id="W2LEN0"/>
<organism evidence="3">
    <name type="scientific">Phytophthora nicotianae</name>
    <name type="common">Potato buckeye rot agent</name>
    <name type="synonym">Phytophthora parasitica</name>
    <dbReference type="NCBI Taxonomy" id="4792"/>
    <lineage>
        <taxon>Eukaryota</taxon>
        <taxon>Sar</taxon>
        <taxon>Stramenopiles</taxon>
        <taxon>Oomycota</taxon>
        <taxon>Peronosporomycetes</taxon>
        <taxon>Peronosporales</taxon>
        <taxon>Peronosporaceae</taxon>
        <taxon>Phytophthora</taxon>
    </lineage>
</organism>
<dbReference type="EMBL" id="KI672455">
    <property type="protein sequence ID" value="ETL42003.1"/>
    <property type="molecule type" value="Genomic_DNA"/>
</dbReference>
<accession>W2LEN0</accession>
<evidence type="ECO:0000313" key="5">
    <source>
        <dbReference type="Proteomes" id="UP000053864"/>
    </source>
</evidence>
<sequence>WVEKAVSAINEDQKESPQVDYMPKSLGQDPCTADTELFQEHIARLKDNFCLYSALLQKQHVEG</sequence>
<reference evidence="3" key="1">
    <citation type="submission" date="2013-11" db="EMBL/GenBank/DDBJ databases">
        <title>The Genome Sequence of Phytophthora parasitica CHvinca01.</title>
        <authorList>
            <consortium name="The Broad Institute Genomics Platform"/>
            <person name="Russ C."/>
            <person name="Tyler B."/>
            <person name="Panabieres F."/>
            <person name="Shan W."/>
            <person name="Tripathy S."/>
            <person name="Grunwald N."/>
            <person name="Machado M."/>
            <person name="Johnson C.S."/>
            <person name="Arredondo F."/>
            <person name="Hong C."/>
            <person name="Coffey M."/>
            <person name="Young S.K."/>
            <person name="Zeng Q."/>
            <person name="Gargeya S."/>
            <person name="Fitzgerald M."/>
            <person name="Abouelleil A."/>
            <person name="Alvarado L."/>
            <person name="Chapman S.B."/>
            <person name="Gainer-Dewar J."/>
            <person name="Goldberg J."/>
            <person name="Griggs A."/>
            <person name="Gujja S."/>
            <person name="Hansen M."/>
            <person name="Howarth C."/>
            <person name="Imamovic A."/>
            <person name="Ireland A."/>
            <person name="Larimer J."/>
            <person name="McCowan C."/>
            <person name="Murphy C."/>
            <person name="Pearson M."/>
            <person name="Poon T.W."/>
            <person name="Priest M."/>
            <person name="Roberts A."/>
            <person name="Saif S."/>
            <person name="Shea T."/>
            <person name="Sykes S."/>
            <person name="Wortman J."/>
            <person name="Nusbaum C."/>
            <person name="Birren B."/>
        </authorList>
    </citation>
    <scope>NUCLEOTIDE SEQUENCE [LARGE SCALE GENOMIC DNA]</scope>
    <source>
        <strain evidence="3">CHvinca01</strain>
    </source>
</reference>
<dbReference type="Proteomes" id="UP000054423">
    <property type="component" value="Unassembled WGS sequence"/>
</dbReference>
<reference evidence="4" key="3">
    <citation type="submission" date="2013-11" db="EMBL/GenBank/DDBJ databases">
        <title>The Genome Sequence of Phytophthora parasitica IAC_01/95.</title>
        <authorList>
            <consortium name="The Broad Institute Genomics Platform"/>
            <person name="Russ C."/>
            <person name="Tyler B."/>
            <person name="Panabieres F."/>
            <person name="Shan W."/>
            <person name="Tripathy S."/>
            <person name="Grunwald N."/>
            <person name="Machado M."/>
            <person name="Johnson C.S."/>
            <person name="Arredondo F."/>
            <person name="Hong C."/>
            <person name="Coffey M."/>
            <person name="Young S.K."/>
            <person name="Zeng Q."/>
            <person name="Gargeya S."/>
            <person name="Fitzgerald M."/>
            <person name="Abouelleil A."/>
            <person name="Alvarado L."/>
            <person name="Chapman S.B."/>
            <person name="Gainer-Dewar J."/>
            <person name="Goldberg J."/>
            <person name="Griggs A."/>
            <person name="Gujja S."/>
            <person name="Hansen M."/>
            <person name="Howarth C."/>
            <person name="Imamovic A."/>
            <person name="Ireland A."/>
            <person name="Larimer J."/>
            <person name="McCowan C."/>
            <person name="Murphy C."/>
            <person name="Pearson M."/>
            <person name="Poon T.W."/>
            <person name="Priest M."/>
            <person name="Roberts A."/>
            <person name="Saif S."/>
            <person name="Shea T."/>
            <person name="Sykes S."/>
            <person name="Wortman J."/>
            <person name="Nusbaum C."/>
            <person name="Birren B."/>
        </authorList>
    </citation>
    <scope>NUCLEOTIDE SEQUENCE [LARGE SCALE GENOMIC DNA]</scope>
    <source>
        <strain evidence="4">IAC_01/95</strain>
    </source>
</reference>
<dbReference type="Proteomes" id="UP000054532">
    <property type="component" value="Unassembled WGS sequence"/>
</dbReference>
<reference evidence="2 5" key="2">
    <citation type="submission" date="2013-11" db="EMBL/GenBank/DDBJ databases">
        <title>The Genome Sequence of Phytophthora parasitica CJ05E6.</title>
        <authorList>
            <consortium name="The Broad Institute Genomics Platform"/>
            <person name="Russ C."/>
            <person name="Tyler B."/>
            <person name="Panabieres F."/>
            <person name="Shan W."/>
            <person name="Tripathy S."/>
            <person name="Grunwald N."/>
            <person name="Machado M."/>
            <person name="Johnson C.S."/>
            <person name="Arredondo F."/>
            <person name="Hong C."/>
            <person name="Coffey M."/>
            <person name="Young S.K."/>
            <person name="Zeng Q."/>
            <person name="Gargeya S."/>
            <person name="Fitzgerald M."/>
            <person name="Abouelleil A."/>
            <person name="Alvarado L."/>
            <person name="Chapman S.B."/>
            <person name="Gainer-Dewar J."/>
            <person name="Goldberg J."/>
            <person name="Griggs A."/>
            <person name="Gujja S."/>
            <person name="Hansen M."/>
            <person name="Howarth C."/>
            <person name="Imamovic A."/>
            <person name="Ireland A."/>
            <person name="Larimer J."/>
            <person name="McCowan C."/>
            <person name="Murphy C."/>
            <person name="Pearson M."/>
            <person name="Poon T.W."/>
            <person name="Priest M."/>
            <person name="Roberts A."/>
            <person name="Saif S."/>
            <person name="Shea T."/>
            <person name="Sykes S."/>
            <person name="Wortman J."/>
            <person name="Nusbaum C."/>
            <person name="Birren B."/>
        </authorList>
    </citation>
    <scope>NUCLEOTIDE SEQUENCE [LARGE SCALE GENOMIC DNA]</scope>
    <source>
        <strain evidence="2 5">CJ05E6</strain>
    </source>
</reference>
<evidence type="ECO:0000256" key="1">
    <source>
        <dbReference type="SAM" id="MobiDB-lite"/>
    </source>
</evidence>
<dbReference type="EMBL" id="KI692408">
    <property type="protein sequence ID" value="ETM48380.1"/>
    <property type="molecule type" value="Genomic_DNA"/>
</dbReference>
<dbReference type="EMBL" id="KI679180">
    <property type="protein sequence ID" value="ETL95154.1"/>
    <property type="molecule type" value="Genomic_DNA"/>
</dbReference>
<protein>
    <submittedName>
        <fullName evidence="3">Uncharacterized protein</fullName>
    </submittedName>
</protein>
<evidence type="ECO:0000313" key="3">
    <source>
        <dbReference type="EMBL" id="ETL95154.1"/>
    </source>
</evidence>
<gene>
    <name evidence="4" type="ORF">L914_07076</name>
    <name evidence="2" type="ORF">L916_07113</name>
    <name evidence="3" type="ORF">L917_07002</name>
</gene>